<gene>
    <name evidence="3" type="ORF">Q8A49_10090</name>
</gene>
<dbReference type="GO" id="GO:0008168">
    <property type="term" value="F:methyltransferase activity"/>
    <property type="evidence" value="ECO:0007669"/>
    <property type="project" value="UniProtKB-KW"/>
</dbReference>
<keyword evidence="3" id="KW-0489">Methyltransferase</keyword>
<dbReference type="PANTHER" id="PTHR43591">
    <property type="entry name" value="METHYLTRANSFERASE"/>
    <property type="match status" value="1"/>
</dbReference>
<dbReference type="SUPFAM" id="SSF53335">
    <property type="entry name" value="S-adenosyl-L-methionine-dependent methyltransferases"/>
    <property type="match status" value="1"/>
</dbReference>
<keyword evidence="3" id="KW-0808">Transferase</keyword>
<protein>
    <submittedName>
        <fullName evidence="3">Class I SAM-dependent methyltransferase</fullName>
    </submittedName>
</protein>
<feature type="domain" description="Methyltransferase type 11" evidence="2">
    <location>
        <begin position="82"/>
        <end position="170"/>
    </location>
</feature>
<dbReference type="GO" id="GO:0032259">
    <property type="term" value="P:methylation"/>
    <property type="evidence" value="ECO:0007669"/>
    <property type="project" value="UniProtKB-KW"/>
</dbReference>
<evidence type="ECO:0000313" key="4">
    <source>
        <dbReference type="Proteomes" id="UP001348641"/>
    </source>
</evidence>
<dbReference type="InterPro" id="IPR013216">
    <property type="entry name" value="Methyltransf_11"/>
</dbReference>
<name>A0ABU7KNH2_9ACTN</name>
<accession>A0ABU7KNH2</accession>
<feature type="region of interest" description="Disordered" evidence="1">
    <location>
        <begin position="1"/>
        <end position="20"/>
    </location>
</feature>
<dbReference type="InterPro" id="IPR029063">
    <property type="entry name" value="SAM-dependent_MTases_sf"/>
</dbReference>
<dbReference type="CDD" id="cd02440">
    <property type="entry name" value="AdoMet_MTases"/>
    <property type="match status" value="1"/>
</dbReference>
<dbReference type="EMBL" id="JAUUCC010000020">
    <property type="protein sequence ID" value="MEE2050844.1"/>
    <property type="molecule type" value="Genomic_DNA"/>
</dbReference>
<dbReference type="Gene3D" id="3.40.50.150">
    <property type="entry name" value="Vaccinia Virus protein VP39"/>
    <property type="match status" value="1"/>
</dbReference>
<comment type="caution">
    <text evidence="3">The sequence shown here is derived from an EMBL/GenBank/DDBJ whole genome shotgun (WGS) entry which is preliminary data.</text>
</comment>
<evidence type="ECO:0000259" key="2">
    <source>
        <dbReference type="Pfam" id="PF08241"/>
    </source>
</evidence>
<reference evidence="3 4" key="1">
    <citation type="submission" date="2023-07" db="EMBL/GenBank/DDBJ databases">
        <authorList>
            <person name="Girao M."/>
            <person name="Carvalho M.F."/>
        </authorList>
    </citation>
    <scope>NUCLEOTIDE SEQUENCE [LARGE SCALE GENOMIC DNA]</scope>
    <source>
        <strain evidence="3 4">66/93</strain>
    </source>
</reference>
<evidence type="ECO:0000313" key="3">
    <source>
        <dbReference type="EMBL" id="MEE2050844.1"/>
    </source>
</evidence>
<sequence>MTEARADAPAHGSTPREPGGTRLTLAQVLEHPALGPRDLLPDRFRGPRRVTGDGWVGFATRLERGEELSLVQSLMAANRHVLDVGGGIGELSRAVAARIGHCTTVEPHAQLVESMRDEAAEAGVSVFAGTAEDLPFPDASFDAVYGAWVLPFVDDVEKAVTEMVRVCDPGAPEAKIVLIVGGADSEVLELFNDVCAPVSGDPRDHHGYLLATAARLLAERGFGEFSLHRTEASVRFAEEEPAKRAAAAATVLTDFWYQLHPGADEVRAALEPALERHFAARPHGIGDQGAVLVARPGS</sequence>
<dbReference type="RefSeq" id="WP_330158021.1">
    <property type="nucleotide sequence ID" value="NZ_BAAAJA010000002.1"/>
</dbReference>
<dbReference type="Pfam" id="PF08241">
    <property type="entry name" value="Methyltransf_11"/>
    <property type="match status" value="1"/>
</dbReference>
<dbReference type="Proteomes" id="UP001348641">
    <property type="component" value="Unassembled WGS sequence"/>
</dbReference>
<organism evidence="3 4">
    <name type="scientific">Nocardiopsis tropica</name>
    <dbReference type="NCBI Taxonomy" id="109330"/>
    <lineage>
        <taxon>Bacteria</taxon>
        <taxon>Bacillati</taxon>
        <taxon>Actinomycetota</taxon>
        <taxon>Actinomycetes</taxon>
        <taxon>Streptosporangiales</taxon>
        <taxon>Nocardiopsidaceae</taxon>
        <taxon>Nocardiopsis</taxon>
    </lineage>
</organism>
<dbReference type="PANTHER" id="PTHR43591:SF24">
    <property type="entry name" value="2-METHOXY-6-POLYPRENYL-1,4-BENZOQUINOL METHYLASE, MITOCHONDRIAL"/>
    <property type="match status" value="1"/>
</dbReference>
<proteinExistence type="predicted"/>
<evidence type="ECO:0000256" key="1">
    <source>
        <dbReference type="SAM" id="MobiDB-lite"/>
    </source>
</evidence>